<dbReference type="PANTHER" id="PTHR14978">
    <property type="entry name" value="BETA-CATENIN-LIKE PROTEIN 1 NUCLEAR ASSOCIATED PROTEIN"/>
    <property type="match status" value="1"/>
</dbReference>
<accession>A0ABN8SRB6</accession>
<feature type="domain" description="Beta-catenin-like protein 1 N-terminal" evidence="7">
    <location>
        <begin position="50"/>
        <end position="155"/>
    </location>
</feature>
<protein>
    <recommendedName>
        <fullName evidence="7">Beta-catenin-like protein 1 N-terminal domain-containing protein</fullName>
    </recommendedName>
</protein>
<evidence type="ECO:0000256" key="2">
    <source>
        <dbReference type="ARBA" id="ARBA00022553"/>
    </source>
</evidence>
<sequence length="561" mass="64124">MQFPVSYIIVFAQPERGTKRKKGDKNDTEKTNDSKKRPVTADLTTGSGISEEERMKILEMVENEPEVEALDVGSLKRMLLMFEKKVTKNQEMRIKYPDNPEKFMDSELDLNDEVQKLHVVATVPHLYQHIVDVNAVGTILGLLSHENSDVSIAVIDLLQELTDVDTLNESEEGATALIDALLDGQVIALLVQNLDRLDENVKEDSDGVHNTLGIIENMTELRTSVCQAAGEQGMLGWLLRRLKQKPHYDANKLYCSEILSILLQNTEENRQLLGELNGIDTLLQCLSLYKRYDPTTSDELEFMENLFNCLCSSLMFNANKDLFLKGEGLQLMILMLREKKLSRRSSLKVLDYAMQGPEGTENCSKFIEFLGLRTLFPLFMKPLKSNKKVGSSEDEIEEHVCSIIMWLFRNLSGNLRTRLVQKFVENDHIKVDRLMELHFKYHSKIQECDTKIEKEKQVSNYNLSSEALALTASKMSLFRARSRPLQHLSSETSHWWLNDSTFISTLHSVKQRVVTLLNQHGGSMKDIRAVMREYAASVGDARSKESREVEKKRILSLIDRF</sequence>
<dbReference type="PANTHER" id="PTHR14978:SF0">
    <property type="entry name" value="BETA-CATENIN-LIKE PROTEIN 1"/>
    <property type="match status" value="1"/>
</dbReference>
<evidence type="ECO:0000256" key="5">
    <source>
        <dbReference type="ARBA" id="ARBA00023242"/>
    </source>
</evidence>
<organism evidence="8 9">
    <name type="scientific">Porites evermanni</name>
    <dbReference type="NCBI Taxonomy" id="104178"/>
    <lineage>
        <taxon>Eukaryota</taxon>
        <taxon>Metazoa</taxon>
        <taxon>Cnidaria</taxon>
        <taxon>Anthozoa</taxon>
        <taxon>Hexacorallia</taxon>
        <taxon>Scleractinia</taxon>
        <taxon>Fungiina</taxon>
        <taxon>Poritidae</taxon>
        <taxon>Porites</taxon>
    </lineage>
</organism>
<proteinExistence type="predicted"/>
<evidence type="ECO:0000256" key="4">
    <source>
        <dbReference type="ARBA" id="ARBA00023054"/>
    </source>
</evidence>
<dbReference type="InterPro" id="IPR011989">
    <property type="entry name" value="ARM-like"/>
</dbReference>
<evidence type="ECO:0000259" key="7">
    <source>
        <dbReference type="SMART" id="SM01156"/>
    </source>
</evidence>
<dbReference type="EMBL" id="CALNXI010003717">
    <property type="protein sequence ID" value="CAH3194123.1"/>
    <property type="molecule type" value="Genomic_DNA"/>
</dbReference>
<dbReference type="Gene3D" id="1.25.10.10">
    <property type="entry name" value="Leucine-rich Repeat Variant"/>
    <property type="match status" value="1"/>
</dbReference>
<keyword evidence="2" id="KW-0597">Phosphoprotein</keyword>
<feature type="compositionally biased region" description="Basic and acidic residues" evidence="6">
    <location>
        <begin position="24"/>
        <end position="36"/>
    </location>
</feature>
<dbReference type="InterPro" id="IPR013180">
    <property type="entry name" value="CTNNBL1_N"/>
</dbReference>
<evidence type="ECO:0000256" key="6">
    <source>
        <dbReference type="SAM" id="MobiDB-lite"/>
    </source>
</evidence>
<evidence type="ECO:0000256" key="1">
    <source>
        <dbReference type="ARBA" id="ARBA00004123"/>
    </source>
</evidence>
<gene>
    <name evidence="8" type="ORF">PEVE_00027194</name>
</gene>
<name>A0ABN8SRB6_9CNID</name>
<evidence type="ECO:0000256" key="3">
    <source>
        <dbReference type="ARBA" id="ARBA00022737"/>
    </source>
</evidence>
<reference evidence="8 9" key="1">
    <citation type="submission" date="2022-05" db="EMBL/GenBank/DDBJ databases">
        <authorList>
            <consortium name="Genoscope - CEA"/>
            <person name="William W."/>
        </authorList>
    </citation>
    <scope>NUCLEOTIDE SEQUENCE [LARGE SCALE GENOMIC DNA]</scope>
</reference>
<dbReference type="InterPro" id="IPR016024">
    <property type="entry name" value="ARM-type_fold"/>
</dbReference>
<feature type="region of interest" description="Disordered" evidence="6">
    <location>
        <begin position="16"/>
        <end position="48"/>
    </location>
</feature>
<keyword evidence="4" id="KW-0175">Coiled coil</keyword>
<dbReference type="Proteomes" id="UP001159427">
    <property type="component" value="Unassembled WGS sequence"/>
</dbReference>
<comment type="caution">
    <text evidence="8">The sequence shown here is derived from an EMBL/GenBank/DDBJ whole genome shotgun (WGS) entry which is preliminary data.</text>
</comment>
<dbReference type="InterPro" id="IPR039678">
    <property type="entry name" value="CTNNBL1"/>
</dbReference>
<dbReference type="SUPFAM" id="SSF48371">
    <property type="entry name" value="ARM repeat"/>
    <property type="match status" value="1"/>
</dbReference>
<keyword evidence="9" id="KW-1185">Reference proteome</keyword>
<evidence type="ECO:0000313" key="9">
    <source>
        <dbReference type="Proteomes" id="UP001159427"/>
    </source>
</evidence>
<dbReference type="Pfam" id="PF08216">
    <property type="entry name" value="CTNNBL"/>
    <property type="match status" value="1"/>
</dbReference>
<dbReference type="SMART" id="SM01156">
    <property type="entry name" value="DUF1716"/>
    <property type="match status" value="1"/>
</dbReference>
<evidence type="ECO:0000313" key="8">
    <source>
        <dbReference type="EMBL" id="CAH3194123.1"/>
    </source>
</evidence>
<keyword evidence="5" id="KW-0539">Nucleus</keyword>
<keyword evidence="3" id="KW-0677">Repeat</keyword>
<comment type="subcellular location">
    <subcellularLocation>
        <location evidence="1">Nucleus</location>
    </subcellularLocation>
</comment>